<evidence type="ECO:0000313" key="2">
    <source>
        <dbReference type="Proteomes" id="UP000887540"/>
    </source>
</evidence>
<dbReference type="GO" id="GO:0044547">
    <property type="term" value="F:DNA topoisomerase binding"/>
    <property type="evidence" value="ECO:0007669"/>
    <property type="project" value="TreeGrafter"/>
</dbReference>
<organism evidence="2 3">
    <name type="scientific">Acrobeloides nanus</name>
    <dbReference type="NCBI Taxonomy" id="290746"/>
    <lineage>
        <taxon>Eukaryota</taxon>
        <taxon>Metazoa</taxon>
        <taxon>Ecdysozoa</taxon>
        <taxon>Nematoda</taxon>
        <taxon>Chromadorea</taxon>
        <taxon>Rhabditida</taxon>
        <taxon>Tylenchina</taxon>
        <taxon>Cephalobomorpha</taxon>
        <taxon>Cephaloboidea</taxon>
        <taxon>Cephalobidae</taxon>
        <taxon>Acrobeloides</taxon>
    </lineage>
</organism>
<dbReference type="GO" id="GO:0000793">
    <property type="term" value="C:condensed chromosome"/>
    <property type="evidence" value="ECO:0007669"/>
    <property type="project" value="TreeGrafter"/>
</dbReference>
<dbReference type="GO" id="GO:0003690">
    <property type="term" value="F:double-stranded DNA binding"/>
    <property type="evidence" value="ECO:0007669"/>
    <property type="project" value="TreeGrafter"/>
</dbReference>
<dbReference type="WBParaSite" id="ACRNAN_scaffold3958.g16444.t1">
    <property type="protein sequence ID" value="ACRNAN_scaffold3958.g16444.t1"/>
    <property type="gene ID" value="ACRNAN_scaffold3958.g16444"/>
</dbReference>
<dbReference type="GO" id="GO:0035861">
    <property type="term" value="C:site of double-strand break"/>
    <property type="evidence" value="ECO:0007669"/>
    <property type="project" value="TreeGrafter"/>
</dbReference>
<evidence type="ECO:0000313" key="3">
    <source>
        <dbReference type="WBParaSite" id="ACRNAN_scaffold3958.g16444.t1"/>
    </source>
</evidence>
<dbReference type="InterPro" id="IPR052709">
    <property type="entry name" value="Transposase-MT_Hybrid"/>
</dbReference>
<reference evidence="3" key="1">
    <citation type="submission" date="2022-11" db="UniProtKB">
        <authorList>
            <consortium name="WormBaseParasite"/>
        </authorList>
    </citation>
    <scope>IDENTIFICATION</scope>
</reference>
<dbReference type="PANTHER" id="PTHR46060">
    <property type="entry name" value="MARINER MOS1 TRANSPOSASE-LIKE PROTEIN"/>
    <property type="match status" value="1"/>
</dbReference>
<dbReference type="PANTHER" id="PTHR46060:SF2">
    <property type="entry name" value="HISTONE-LYSINE N-METHYLTRANSFERASE SETMAR"/>
    <property type="match status" value="1"/>
</dbReference>
<name>A0A914DUH9_9BILA</name>
<proteinExistence type="predicted"/>
<dbReference type="GO" id="GO:0046975">
    <property type="term" value="F:histone H3K36 methyltransferase activity"/>
    <property type="evidence" value="ECO:0007669"/>
    <property type="project" value="TreeGrafter"/>
</dbReference>
<dbReference type="Gene3D" id="1.10.10.1450">
    <property type="match status" value="1"/>
</dbReference>
<evidence type="ECO:0000259" key="1">
    <source>
        <dbReference type="Pfam" id="PF17906"/>
    </source>
</evidence>
<dbReference type="GO" id="GO:0003697">
    <property type="term" value="F:single-stranded DNA binding"/>
    <property type="evidence" value="ECO:0007669"/>
    <property type="project" value="TreeGrafter"/>
</dbReference>
<dbReference type="GO" id="GO:0006303">
    <property type="term" value="P:double-strand break repair via nonhomologous end joining"/>
    <property type="evidence" value="ECO:0007669"/>
    <property type="project" value="TreeGrafter"/>
</dbReference>
<dbReference type="AlphaFoldDB" id="A0A914DUH9"/>
<dbReference type="GO" id="GO:0000729">
    <property type="term" value="P:DNA double-strand break processing"/>
    <property type="evidence" value="ECO:0007669"/>
    <property type="project" value="TreeGrafter"/>
</dbReference>
<dbReference type="GO" id="GO:0031297">
    <property type="term" value="P:replication fork processing"/>
    <property type="evidence" value="ECO:0007669"/>
    <property type="project" value="TreeGrafter"/>
</dbReference>
<sequence>MVISNLKKHLRHVLLWLYDKDNSISKRAASKELREVYGNEGFGDNVCGIWLKRFRDGNKNIDDLDDKPRSGRPSTLNDEELRLLVEMDPKATVRELAEVLQKSVSTGLLIASELDEGERIRDRSRTPKIDSRLGRLKTSGFLGHGLHGFAERWAKVVEYEGDYFPED</sequence>
<dbReference type="InterPro" id="IPR041426">
    <property type="entry name" value="Mos1_HTH"/>
</dbReference>
<dbReference type="GO" id="GO:0042800">
    <property type="term" value="F:histone H3K4 methyltransferase activity"/>
    <property type="evidence" value="ECO:0007669"/>
    <property type="project" value="TreeGrafter"/>
</dbReference>
<protein>
    <submittedName>
        <fullName evidence="3">Mos1 transposase HTH domain-containing protein</fullName>
    </submittedName>
</protein>
<dbReference type="GO" id="GO:0005634">
    <property type="term" value="C:nucleus"/>
    <property type="evidence" value="ECO:0007669"/>
    <property type="project" value="TreeGrafter"/>
</dbReference>
<feature type="domain" description="Mos1 transposase HTH" evidence="1">
    <location>
        <begin position="7"/>
        <end position="58"/>
    </location>
</feature>
<dbReference type="Pfam" id="PF17906">
    <property type="entry name" value="HTH_48"/>
    <property type="match status" value="1"/>
</dbReference>
<keyword evidence="2" id="KW-1185">Reference proteome</keyword>
<dbReference type="GO" id="GO:0015074">
    <property type="term" value="P:DNA integration"/>
    <property type="evidence" value="ECO:0007669"/>
    <property type="project" value="TreeGrafter"/>
</dbReference>
<accession>A0A914DUH9</accession>
<dbReference type="GO" id="GO:0044774">
    <property type="term" value="P:mitotic DNA integrity checkpoint signaling"/>
    <property type="evidence" value="ECO:0007669"/>
    <property type="project" value="TreeGrafter"/>
</dbReference>
<dbReference type="Proteomes" id="UP000887540">
    <property type="component" value="Unplaced"/>
</dbReference>
<dbReference type="GO" id="GO:0000014">
    <property type="term" value="F:single-stranded DNA endodeoxyribonuclease activity"/>
    <property type="evidence" value="ECO:0007669"/>
    <property type="project" value="TreeGrafter"/>
</dbReference>